<evidence type="ECO:0000313" key="1">
    <source>
        <dbReference type="EMBL" id="MBD8041171.1"/>
    </source>
</evidence>
<proteinExistence type="predicted"/>
<dbReference type="Proteomes" id="UP000620874">
    <property type="component" value="Unassembled WGS sequence"/>
</dbReference>
<accession>A0ABR8YAP9</accession>
<dbReference type="EMBL" id="JACSPP010000041">
    <property type="protein sequence ID" value="MBD8041171.1"/>
    <property type="molecule type" value="Genomic_DNA"/>
</dbReference>
<organism evidence="1 2">
    <name type="scientific">Phocaeicola intestinalis</name>
    <dbReference type="NCBI Taxonomy" id="2762212"/>
    <lineage>
        <taxon>Bacteria</taxon>
        <taxon>Pseudomonadati</taxon>
        <taxon>Bacteroidota</taxon>
        <taxon>Bacteroidia</taxon>
        <taxon>Bacteroidales</taxon>
        <taxon>Bacteroidaceae</taxon>
        <taxon>Phocaeicola</taxon>
    </lineage>
</organism>
<protein>
    <submittedName>
        <fullName evidence="1">Uncharacterized protein</fullName>
    </submittedName>
</protein>
<comment type="caution">
    <text evidence="1">The sequence shown here is derived from an EMBL/GenBank/DDBJ whole genome shotgun (WGS) entry which is preliminary data.</text>
</comment>
<reference evidence="1 2" key="1">
    <citation type="submission" date="2020-08" db="EMBL/GenBank/DDBJ databases">
        <title>A Genomic Blueprint of the Chicken Gut Microbiome.</title>
        <authorList>
            <person name="Gilroy R."/>
            <person name="Ravi A."/>
            <person name="Getino M."/>
            <person name="Pursley I."/>
            <person name="Horton D.L."/>
            <person name="Alikhan N.-F."/>
            <person name="Baker D."/>
            <person name="Gharbi K."/>
            <person name="Hall N."/>
            <person name="Watson M."/>
            <person name="Adriaenssens E.M."/>
            <person name="Foster-Nyarko E."/>
            <person name="Jarju S."/>
            <person name="Secka A."/>
            <person name="Antonio M."/>
            <person name="Oren A."/>
            <person name="Chaudhuri R."/>
            <person name="La Ragione R.M."/>
            <person name="Hildebrand F."/>
            <person name="Pallen M.J."/>
        </authorList>
    </citation>
    <scope>NUCLEOTIDE SEQUENCE [LARGE SCALE GENOMIC DNA]</scope>
    <source>
        <strain evidence="1 2">Sa1CVN1</strain>
    </source>
</reference>
<sequence length="91" mass="10182">MKKKGQFKVTIARYPFILERYGTSIAQLHHIVFPRLTVTCTAESDDSCLQVEIDDECDFDTVNTIIRQALDFMKEVNANPSAGATGSKEPD</sequence>
<name>A0ABR8YAP9_9BACT</name>
<dbReference type="RefSeq" id="WP_191764545.1">
    <property type="nucleotide sequence ID" value="NZ_JACSPP010000041.1"/>
</dbReference>
<evidence type="ECO:0000313" key="2">
    <source>
        <dbReference type="Proteomes" id="UP000620874"/>
    </source>
</evidence>
<keyword evidence="2" id="KW-1185">Reference proteome</keyword>
<gene>
    <name evidence="1" type="ORF">H9625_12135</name>
</gene>